<proteinExistence type="predicted"/>
<feature type="region of interest" description="Disordered" evidence="1">
    <location>
        <begin position="327"/>
        <end position="352"/>
    </location>
</feature>
<dbReference type="Gene3D" id="3.30.360.10">
    <property type="entry name" value="Dihydrodipicolinate Reductase, domain 2"/>
    <property type="match status" value="1"/>
</dbReference>
<dbReference type="PANTHER" id="PTHR43708:SF8">
    <property type="entry name" value="OXIDOREDUCTASE"/>
    <property type="match status" value="1"/>
</dbReference>
<comment type="caution">
    <text evidence="3">The sequence shown here is derived from an EMBL/GenBank/DDBJ whole genome shotgun (WGS) entry which is preliminary data.</text>
</comment>
<dbReference type="Gene3D" id="3.40.50.720">
    <property type="entry name" value="NAD(P)-binding Rossmann-like Domain"/>
    <property type="match status" value="1"/>
</dbReference>
<sequence>MLRTLIIGLGRAGFGLHWAVLDKLRAAGRHPGLFAEAPVLALDPMAVTPPSTADGLRLVNSLQEARALLDPDETVVHLCTPPVARLGLLRELADAGFHQVIVEKPLAAERATAHEIVDFAADRKLEVAVVAPWLASTLTTRLAQLVADGTLGEPRSIDIRQFKPRMRRTLADTGHPTAFDIEPPHSLGVCLRLAGDARVISAELADMHIGDTVIPEMGRAELVLRHSGVTSRIISDLTAPLRERRIAMEFSGGHLVGHYPNTADDHYAQLRISRPGAPEEWEVFQDDALSAQLVQIYRDYQDGVEQSAELHLAARVVDLLADAKRMSRATPTPAAPRPDDRPHSGRKVSHVA</sequence>
<dbReference type="InterPro" id="IPR036291">
    <property type="entry name" value="NAD(P)-bd_dom_sf"/>
</dbReference>
<organism evidence="3 4">
    <name type="scientific">Streptomyces gossypii</name>
    <dbReference type="NCBI Taxonomy" id="2883101"/>
    <lineage>
        <taxon>Bacteria</taxon>
        <taxon>Bacillati</taxon>
        <taxon>Actinomycetota</taxon>
        <taxon>Actinomycetes</taxon>
        <taxon>Kitasatosporales</taxon>
        <taxon>Streptomycetaceae</taxon>
        <taxon>Streptomyces</taxon>
    </lineage>
</organism>
<dbReference type="Proteomes" id="UP001156389">
    <property type="component" value="Unassembled WGS sequence"/>
</dbReference>
<protein>
    <submittedName>
        <fullName evidence="3">Gfo/Idh/MocA family oxidoreductase</fullName>
    </submittedName>
</protein>
<name>A0ABT2JNW8_9ACTN</name>
<dbReference type="SUPFAM" id="SSF51735">
    <property type="entry name" value="NAD(P)-binding Rossmann-fold domains"/>
    <property type="match status" value="1"/>
</dbReference>
<keyword evidence="4" id="KW-1185">Reference proteome</keyword>
<evidence type="ECO:0000313" key="4">
    <source>
        <dbReference type="Proteomes" id="UP001156389"/>
    </source>
</evidence>
<gene>
    <name evidence="3" type="ORF">LHJ74_06495</name>
</gene>
<dbReference type="EMBL" id="JAJAGO010000003">
    <property type="protein sequence ID" value="MCT2589574.1"/>
    <property type="molecule type" value="Genomic_DNA"/>
</dbReference>
<dbReference type="PANTHER" id="PTHR43708">
    <property type="entry name" value="CONSERVED EXPRESSED OXIDOREDUCTASE (EUROFUNG)"/>
    <property type="match status" value="1"/>
</dbReference>
<reference evidence="3 4" key="1">
    <citation type="submission" date="2021-10" db="EMBL/GenBank/DDBJ databases">
        <title>Streptomyces gossypii sp. nov., isolated from soil collected from cotton field.</title>
        <authorList>
            <person name="Ge X."/>
            <person name="Chen X."/>
            <person name="Liu W."/>
        </authorList>
    </citation>
    <scope>NUCLEOTIDE SEQUENCE [LARGE SCALE GENOMIC DNA]</scope>
    <source>
        <strain evidence="3 4">N2-109</strain>
    </source>
</reference>
<evidence type="ECO:0000313" key="3">
    <source>
        <dbReference type="EMBL" id="MCT2589574.1"/>
    </source>
</evidence>
<evidence type="ECO:0000256" key="1">
    <source>
        <dbReference type="SAM" id="MobiDB-lite"/>
    </source>
</evidence>
<dbReference type="RefSeq" id="WP_260216581.1">
    <property type="nucleotide sequence ID" value="NZ_JAJAGO010000003.1"/>
</dbReference>
<dbReference type="InterPro" id="IPR051317">
    <property type="entry name" value="Gfo/Idh/MocA_oxidoreduct"/>
</dbReference>
<dbReference type="Pfam" id="PF01408">
    <property type="entry name" value="GFO_IDH_MocA"/>
    <property type="match status" value="1"/>
</dbReference>
<accession>A0ABT2JNW8</accession>
<dbReference type="InterPro" id="IPR000683">
    <property type="entry name" value="Gfo/Idh/MocA-like_OxRdtase_N"/>
</dbReference>
<feature type="domain" description="Gfo/Idh/MocA-like oxidoreductase N-terminal" evidence="2">
    <location>
        <begin position="3"/>
        <end position="129"/>
    </location>
</feature>
<evidence type="ECO:0000259" key="2">
    <source>
        <dbReference type="Pfam" id="PF01408"/>
    </source>
</evidence>